<evidence type="ECO:0000256" key="3">
    <source>
        <dbReference type="ARBA" id="ARBA00030757"/>
    </source>
</evidence>
<dbReference type="PROSITE" id="PS01279">
    <property type="entry name" value="PCMT"/>
    <property type="match status" value="1"/>
</dbReference>
<dbReference type="CDD" id="cd02440">
    <property type="entry name" value="AdoMet_MTases"/>
    <property type="match status" value="1"/>
</dbReference>
<evidence type="ECO:0000256" key="1">
    <source>
        <dbReference type="ARBA" id="ARBA00005369"/>
    </source>
</evidence>
<protein>
    <recommendedName>
        <fullName evidence="2">Protein-L-isoaspartate O-methyltransferase</fullName>
    </recommendedName>
    <alternativeName>
        <fullName evidence="3">Protein L-isoaspartyl methyltransferase</fullName>
    </alternativeName>
</protein>
<sequence length="218" mass="23305">MDFNQARYNMVEQQIRPWDVLDFDLLDVLGDVPREAFVLPEQQNVAYTDQALKLANGGMMLEPKIVARLIQALALNKGDKVLEVGTGSGYATAILAKLAGQVLSVDVDAEQQQRAQAALADLHLDNIQFQVADGLAGVDSGAPYSAIYVGGSVPVLPEALQQQLADGGSMVVIVGAEPVMRACLIRRQGNEFSTRVLFDTVVPALHSPATPAPSAFSF</sequence>
<evidence type="ECO:0000313" key="5">
    <source>
        <dbReference type="Proteomes" id="UP000653156"/>
    </source>
</evidence>
<dbReference type="EMBL" id="CP069798">
    <property type="protein sequence ID" value="QRQ81739.1"/>
    <property type="molecule type" value="Genomic_DNA"/>
</dbReference>
<dbReference type="PANTHER" id="PTHR11579:SF18">
    <property type="entry name" value="PROTEIN-L-ISOASPARTATE O-METHYLTRANSFERASE"/>
    <property type="match status" value="1"/>
</dbReference>
<dbReference type="GO" id="GO:0004719">
    <property type="term" value="F:protein-L-isoaspartate (D-aspartate) O-methyltransferase activity"/>
    <property type="evidence" value="ECO:0007669"/>
    <property type="project" value="InterPro"/>
</dbReference>
<proteinExistence type="inferred from homology"/>
<dbReference type="Pfam" id="PF01135">
    <property type="entry name" value="PCMT"/>
    <property type="match status" value="1"/>
</dbReference>
<dbReference type="Gene3D" id="3.40.50.150">
    <property type="entry name" value="Vaccinia Virus protein VP39"/>
    <property type="match status" value="1"/>
</dbReference>
<keyword evidence="5" id="KW-1185">Reference proteome</keyword>
<gene>
    <name evidence="4" type="ORF">JQU52_13835</name>
</gene>
<dbReference type="InterPro" id="IPR000682">
    <property type="entry name" value="PCMT"/>
</dbReference>
<name>A0A892ZLG9_9NEIS</name>
<evidence type="ECO:0000256" key="2">
    <source>
        <dbReference type="ARBA" id="ARBA00013346"/>
    </source>
</evidence>
<accession>A0A892ZLG9</accession>
<dbReference type="PANTHER" id="PTHR11579">
    <property type="entry name" value="PROTEIN-L-ISOASPARTATE O-METHYLTRANSFERASE"/>
    <property type="match status" value="1"/>
</dbReference>
<dbReference type="SUPFAM" id="SSF53335">
    <property type="entry name" value="S-adenosyl-L-methionine-dependent methyltransferases"/>
    <property type="match status" value="1"/>
</dbReference>
<dbReference type="InterPro" id="IPR029063">
    <property type="entry name" value="SAM-dependent_MTases_sf"/>
</dbReference>
<organism evidence="4 5">
    <name type="scientific">Paralysiella testudinis</name>
    <dbReference type="NCBI Taxonomy" id="2809020"/>
    <lineage>
        <taxon>Bacteria</taxon>
        <taxon>Pseudomonadati</taxon>
        <taxon>Pseudomonadota</taxon>
        <taxon>Betaproteobacteria</taxon>
        <taxon>Neisseriales</taxon>
        <taxon>Neisseriaceae</taxon>
        <taxon>Paralysiella</taxon>
    </lineage>
</organism>
<reference evidence="4" key="1">
    <citation type="submission" date="2021-02" db="EMBL/GenBank/DDBJ databases">
        <title>Neisseriaceae sp. 26B isolated from the cloaca of a Common Toad-headed Turtle (Mesoclemmys nasuta).</title>
        <authorList>
            <person name="Spergser J."/>
            <person name="Busse H.-J."/>
        </authorList>
    </citation>
    <scope>NUCLEOTIDE SEQUENCE</scope>
    <source>
        <strain evidence="4">26B</strain>
    </source>
</reference>
<dbReference type="AlphaFoldDB" id="A0A892ZLG9"/>
<dbReference type="RefSeq" id="WP_230339036.1">
    <property type="nucleotide sequence ID" value="NZ_CP069798.1"/>
</dbReference>
<comment type="similarity">
    <text evidence="1">Belongs to the methyltransferase superfamily. L-isoaspartyl/D-aspartyl protein methyltransferase family.</text>
</comment>
<dbReference type="KEGG" id="ptes:JQU52_13835"/>
<dbReference type="GO" id="GO:0005737">
    <property type="term" value="C:cytoplasm"/>
    <property type="evidence" value="ECO:0007669"/>
    <property type="project" value="TreeGrafter"/>
</dbReference>
<evidence type="ECO:0000313" key="4">
    <source>
        <dbReference type="EMBL" id="QRQ81739.1"/>
    </source>
</evidence>
<dbReference type="Proteomes" id="UP000653156">
    <property type="component" value="Chromosome"/>
</dbReference>